<keyword evidence="6" id="KW-1185">Reference proteome</keyword>
<dbReference type="Pfam" id="PF00929">
    <property type="entry name" value="RNase_T"/>
    <property type="match status" value="1"/>
</dbReference>
<comment type="caution">
    <text evidence="5">The sequence shown here is derived from an EMBL/GenBank/DDBJ whole genome shotgun (WGS) entry which is preliminary data.</text>
</comment>
<protein>
    <submittedName>
        <fullName evidence="5">DNA polymerase III subunit epsilon</fullName>
    </submittedName>
</protein>
<dbReference type="Gene3D" id="3.30.420.10">
    <property type="entry name" value="Ribonuclease H-like superfamily/Ribonuclease H"/>
    <property type="match status" value="1"/>
</dbReference>
<dbReference type="InterPro" id="IPR036397">
    <property type="entry name" value="RNaseH_sf"/>
</dbReference>
<dbReference type="InterPro" id="IPR013520">
    <property type="entry name" value="Ribonucl_H"/>
</dbReference>
<keyword evidence="2" id="KW-0378">Hydrolase</keyword>
<dbReference type="Proteomes" id="UP000243657">
    <property type="component" value="Unassembled WGS sequence"/>
</dbReference>
<dbReference type="AlphaFoldDB" id="A0A261F1S6"/>
<dbReference type="InterPro" id="IPR012337">
    <property type="entry name" value="RNaseH-like_sf"/>
</dbReference>
<evidence type="ECO:0000256" key="3">
    <source>
        <dbReference type="ARBA" id="ARBA00022839"/>
    </source>
</evidence>
<dbReference type="GO" id="GO:0005829">
    <property type="term" value="C:cytosol"/>
    <property type="evidence" value="ECO:0007669"/>
    <property type="project" value="TreeGrafter"/>
</dbReference>
<name>A0A261F1S6_9BIFI</name>
<reference evidence="5 6" key="1">
    <citation type="journal article" date="2017" name="BMC Genomics">
        <title>Comparative genomic and phylogenomic analyses of the Bifidobacteriaceae family.</title>
        <authorList>
            <person name="Lugli G.A."/>
            <person name="Milani C."/>
            <person name="Turroni F."/>
            <person name="Duranti S."/>
            <person name="Mancabelli L."/>
            <person name="Mangifesta M."/>
            <person name="Ferrario C."/>
            <person name="Modesto M."/>
            <person name="Mattarelli P."/>
            <person name="Jiri K."/>
            <person name="van Sinderen D."/>
            <person name="Ventura M."/>
        </authorList>
    </citation>
    <scope>NUCLEOTIDE SEQUENCE [LARGE SCALE GENOMIC DNA]</scope>
    <source>
        <strain evidence="5 6">DSM 24762</strain>
    </source>
</reference>
<feature type="domain" description="Exonuclease" evidence="4">
    <location>
        <begin position="27"/>
        <end position="209"/>
    </location>
</feature>
<evidence type="ECO:0000256" key="1">
    <source>
        <dbReference type="ARBA" id="ARBA00022722"/>
    </source>
</evidence>
<dbReference type="SUPFAM" id="SSF53098">
    <property type="entry name" value="Ribonuclease H-like"/>
    <property type="match status" value="1"/>
</dbReference>
<keyword evidence="3" id="KW-0269">Exonuclease</keyword>
<gene>
    <name evidence="5" type="ORF">ALMA_1366</name>
</gene>
<dbReference type="EMBL" id="MWWT01000009">
    <property type="protein sequence ID" value="OZG53064.1"/>
    <property type="molecule type" value="Genomic_DNA"/>
</dbReference>
<dbReference type="PANTHER" id="PTHR30231">
    <property type="entry name" value="DNA POLYMERASE III SUBUNIT EPSILON"/>
    <property type="match status" value="1"/>
</dbReference>
<accession>A0A261F1S6</accession>
<dbReference type="GO" id="GO:0008408">
    <property type="term" value="F:3'-5' exonuclease activity"/>
    <property type="evidence" value="ECO:0007669"/>
    <property type="project" value="TreeGrafter"/>
</dbReference>
<dbReference type="SMART" id="SM00479">
    <property type="entry name" value="EXOIII"/>
    <property type="match status" value="1"/>
</dbReference>
<sequence>MVRMTLLLDTLGALPTQNQDMPLRESYLLGFDTETTGTRAGADAIVSASLVLRAPASASTSTVSGEDVLAGWIIQPDVPMSPGASAVNGFTNEYLAEHGAPQTEALPHIAQIIRLAQEKNIPLVAYNAPFDVHMLQGDLAKLHAKPLDIHLVVDPLVIDRAVSRRRGKRTLTDTTRYYGVQPRGDFHTAQADTVATLDLIEPLTRLYPSCNVPLESLMEYQRAGYTAWKKSYNEYRVASGRSPIRGSWL</sequence>
<dbReference type="CDD" id="cd06127">
    <property type="entry name" value="DEDDh"/>
    <property type="match status" value="1"/>
</dbReference>
<keyword evidence="1" id="KW-0540">Nuclease</keyword>
<proteinExistence type="predicted"/>
<dbReference type="GO" id="GO:0003676">
    <property type="term" value="F:nucleic acid binding"/>
    <property type="evidence" value="ECO:0007669"/>
    <property type="project" value="InterPro"/>
</dbReference>
<evidence type="ECO:0000256" key="2">
    <source>
        <dbReference type="ARBA" id="ARBA00022801"/>
    </source>
</evidence>
<organism evidence="5 6">
    <name type="scientific">Alloscardovia macacae</name>
    <dbReference type="NCBI Taxonomy" id="1160091"/>
    <lineage>
        <taxon>Bacteria</taxon>
        <taxon>Bacillati</taxon>
        <taxon>Actinomycetota</taxon>
        <taxon>Actinomycetes</taxon>
        <taxon>Bifidobacteriales</taxon>
        <taxon>Bifidobacteriaceae</taxon>
        <taxon>Alloscardovia</taxon>
    </lineage>
</organism>
<evidence type="ECO:0000313" key="6">
    <source>
        <dbReference type="Proteomes" id="UP000243657"/>
    </source>
</evidence>
<evidence type="ECO:0000313" key="5">
    <source>
        <dbReference type="EMBL" id="OZG53064.1"/>
    </source>
</evidence>
<evidence type="ECO:0000259" key="4">
    <source>
        <dbReference type="SMART" id="SM00479"/>
    </source>
</evidence>
<dbReference type="PANTHER" id="PTHR30231:SF4">
    <property type="entry name" value="PROTEIN NEN2"/>
    <property type="match status" value="1"/>
</dbReference>